<evidence type="ECO:0000313" key="2">
    <source>
        <dbReference type="Proteomes" id="UP000887013"/>
    </source>
</evidence>
<evidence type="ECO:0000313" key="1">
    <source>
        <dbReference type="EMBL" id="GFT66827.1"/>
    </source>
</evidence>
<protein>
    <submittedName>
        <fullName evidence="1">Uncharacterized protein</fullName>
    </submittedName>
</protein>
<dbReference type="AlphaFoldDB" id="A0A8X6PEL0"/>
<dbReference type="Proteomes" id="UP000887013">
    <property type="component" value="Unassembled WGS sequence"/>
</dbReference>
<reference evidence="1" key="1">
    <citation type="submission" date="2020-08" db="EMBL/GenBank/DDBJ databases">
        <title>Multicomponent nature underlies the extraordinary mechanical properties of spider dragline silk.</title>
        <authorList>
            <person name="Kono N."/>
            <person name="Nakamura H."/>
            <person name="Mori M."/>
            <person name="Yoshida Y."/>
            <person name="Ohtoshi R."/>
            <person name="Malay A.D."/>
            <person name="Moran D.A.P."/>
            <person name="Tomita M."/>
            <person name="Numata K."/>
            <person name="Arakawa K."/>
        </authorList>
    </citation>
    <scope>NUCLEOTIDE SEQUENCE</scope>
</reference>
<comment type="caution">
    <text evidence="1">The sequence shown here is derived from an EMBL/GenBank/DDBJ whole genome shotgun (WGS) entry which is preliminary data.</text>
</comment>
<keyword evidence="2" id="KW-1185">Reference proteome</keyword>
<accession>A0A8X6PEL0</accession>
<name>A0A8X6PEL0_NEPPI</name>
<dbReference type="EMBL" id="BMAW01069000">
    <property type="protein sequence ID" value="GFT66827.1"/>
    <property type="molecule type" value="Genomic_DNA"/>
</dbReference>
<organism evidence="1 2">
    <name type="scientific">Nephila pilipes</name>
    <name type="common">Giant wood spider</name>
    <name type="synonym">Nephila maculata</name>
    <dbReference type="NCBI Taxonomy" id="299642"/>
    <lineage>
        <taxon>Eukaryota</taxon>
        <taxon>Metazoa</taxon>
        <taxon>Ecdysozoa</taxon>
        <taxon>Arthropoda</taxon>
        <taxon>Chelicerata</taxon>
        <taxon>Arachnida</taxon>
        <taxon>Araneae</taxon>
        <taxon>Araneomorphae</taxon>
        <taxon>Entelegynae</taxon>
        <taxon>Araneoidea</taxon>
        <taxon>Nephilidae</taxon>
        <taxon>Nephila</taxon>
    </lineage>
</organism>
<gene>
    <name evidence="1" type="ORF">NPIL_205961</name>
</gene>
<dbReference type="OrthoDB" id="6630502at2759"/>
<proteinExistence type="predicted"/>
<sequence>MQLPPIRKTQPFKQSVGLQPATDLWRLFTLVELQQNMKQQQDNTFKDILNALLVGVFDKDHLLELNKKVSDANIQANLLYIRRCESIRLS</sequence>